<dbReference type="SUPFAM" id="SSF48208">
    <property type="entry name" value="Six-hairpin glycosidases"/>
    <property type="match status" value="1"/>
</dbReference>
<gene>
    <name evidence="2" type="ORF">CALK_0543</name>
</gene>
<dbReference type="AlphaFoldDB" id="U7D9I1"/>
<reference evidence="2 3" key="1">
    <citation type="journal article" date="2013" name="Environ. Microbiol.">
        <title>Genome analysis of Chitinivibrio alkaliphilus gen. nov., sp. nov., a novel extremely haloalkaliphilic anaerobic chitinolytic bacterium from the candidate phylum Termite Group 3.</title>
        <authorList>
            <person name="Sorokin D.Y."/>
            <person name="Gumerov V.M."/>
            <person name="Rakitin A.L."/>
            <person name="Beletsky A.V."/>
            <person name="Damste J.S."/>
            <person name="Muyzer G."/>
            <person name="Mardanov A.V."/>
            <person name="Ravin N.V."/>
        </authorList>
    </citation>
    <scope>NUCLEOTIDE SEQUENCE [LARGE SCALE GENOMIC DNA]</scope>
    <source>
        <strain evidence="2 3">ACht1</strain>
    </source>
</reference>
<dbReference type="OrthoDB" id="9808897at2"/>
<dbReference type="Gene3D" id="1.50.10.10">
    <property type="match status" value="1"/>
</dbReference>
<evidence type="ECO:0000313" key="3">
    <source>
        <dbReference type="Proteomes" id="UP000017148"/>
    </source>
</evidence>
<dbReference type="InterPro" id="IPR012341">
    <property type="entry name" value="6hp_glycosidase-like_sf"/>
</dbReference>
<proteinExistence type="predicted"/>
<evidence type="ECO:0000256" key="1">
    <source>
        <dbReference type="SAM" id="SignalP"/>
    </source>
</evidence>
<feature type="chain" id="PRO_5004680686" evidence="1">
    <location>
        <begin position="18"/>
        <end position="867"/>
    </location>
</feature>
<evidence type="ECO:0000313" key="2">
    <source>
        <dbReference type="EMBL" id="ERP39049.1"/>
    </source>
</evidence>
<dbReference type="eggNOG" id="COG5297">
    <property type="taxonomic scope" value="Bacteria"/>
</dbReference>
<dbReference type="STRING" id="1313304.CALK_0543"/>
<accession>U7D9I1</accession>
<dbReference type="Gene3D" id="2.60.40.10">
    <property type="entry name" value="Immunoglobulins"/>
    <property type="match status" value="1"/>
</dbReference>
<dbReference type="InterPro" id="IPR014756">
    <property type="entry name" value="Ig_E-set"/>
</dbReference>
<comment type="caution">
    <text evidence="2">The sequence shown here is derived from an EMBL/GenBank/DDBJ whole genome shotgun (WGS) entry which is preliminary data.</text>
</comment>
<keyword evidence="2" id="KW-0378">Hydrolase</keyword>
<dbReference type="InterPro" id="IPR013783">
    <property type="entry name" value="Ig-like_fold"/>
</dbReference>
<dbReference type="GO" id="GO:0005975">
    <property type="term" value="P:carbohydrate metabolic process"/>
    <property type="evidence" value="ECO:0007669"/>
    <property type="project" value="InterPro"/>
</dbReference>
<dbReference type="GO" id="GO:0016787">
    <property type="term" value="F:hydrolase activity"/>
    <property type="evidence" value="ECO:0007669"/>
    <property type="project" value="UniProtKB-KW"/>
</dbReference>
<feature type="signal peptide" evidence="1">
    <location>
        <begin position="1"/>
        <end position="17"/>
    </location>
</feature>
<dbReference type="InterPro" id="IPR008928">
    <property type="entry name" value="6-hairpin_glycosidase_sf"/>
</dbReference>
<keyword evidence="3" id="KW-1185">Reference proteome</keyword>
<dbReference type="RefSeq" id="WP_022636077.1">
    <property type="nucleotide sequence ID" value="NZ_ASJR01000003.1"/>
</dbReference>
<keyword evidence="1" id="KW-0732">Signal</keyword>
<name>U7D9I1_9BACT</name>
<dbReference type="EMBL" id="ASJR01000003">
    <property type="protein sequence ID" value="ERP39049.1"/>
    <property type="molecule type" value="Genomic_DNA"/>
</dbReference>
<sequence length="867" mass="98101">MKLVLICCLFLFSVVQAARLASVTALDEQIIMVHFEDGVVERPDDPEQDPYPYEGHKHHVDGSQAVYFGDPLNTEAAQNSANWQISSEDHSVYSSERAPVEIHRKSKLNGMSMAGWDGSNNDWAYDHTMEHWLYLRLPEPMEQGKTYTISVGSSLNSDQSSVSFTYDIFSVVSEAIHVNLVGYKASPSIKAADLYHWMGDGGGRDYSDFEGNTVYIYDVEAESYTEVGTVDFWMSNQSEGHHYNFIESDVWNIDFTGFETPGRYRLAVEGIGASQKFTIHDNIYYEPLRVNTLGHFYMRVGQDSPDIDPRPRLPLMIPEVDNARVYVTTLHPYHPNWDEVGGDRWDQPGTWSDYTTGEENPYGWGGWSDAYDWDRHGEHVLSIWDILLPYILTEGALSDDDFGLAESGNGIPDVLDEARFEVDFFLRIRTAEGEYSHGLTNPYGNDDLRLYQAGGTALSAWYNAVNAAMMAEAFRISGNDELMEEYRDSAIVAYNFAQDFYDNQRLDDRFAIMEGRDMKMTAAAFLYNITGDTFWEDEMISENRITSPTSPVQRHQQGDFSQLYAIVAYATTPRTVHYPEVQENMRQAIINEAMEREATQRNNRPSRRSYDDWTGYWKNASDVQRTIVAHALSTDPVQKEELFDALILEADWGLGRNPSNFITMTTASTPLESIRSVEAAYTSGYNDGTPGLHPGHTPYHNMDDWAPGMIMGRPSWLAEQGYPAQDDWPDGELWFNTDYVWSHSEFTLRQTMRGKQALYGYLYGISKNDNGTPIVGGGNPENSARSKGSGYRIVVNNREIRLVSPANDAQDASLHIIDPRGRIVKSARGESQNGSFVLSSRGELSRGMYILRGQMGDVTIQRRMVVQ</sequence>
<dbReference type="SUPFAM" id="SSF81296">
    <property type="entry name" value="E set domains"/>
    <property type="match status" value="1"/>
</dbReference>
<dbReference type="Proteomes" id="UP000017148">
    <property type="component" value="Unassembled WGS sequence"/>
</dbReference>
<organism evidence="2 3">
    <name type="scientific">Chitinivibrio alkaliphilus ACht1</name>
    <dbReference type="NCBI Taxonomy" id="1313304"/>
    <lineage>
        <taxon>Bacteria</taxon>
        <taxon>Pseudomonadati</taxon>
        <taxon>Fibrobacterota</taxon>
        <taxon>Chitinivibrionia</taxon>
        <taxon>Chitinivibrionales</taxon>
        <taxon>Chitinivibrionaceae</taxon>
        <taxon>Chitinivibrio</taxon>
    </lineage>
</organism>
<protein>
    <submittedName>
        <fullName evidence="2">Glycoside hydrolase, GH9 family</fullName>
    </submittedName>
</protein>